<accession>Q020R7</accession>
<proteinExistence type="predicted"/>
<protein>
    <submittedName>
        <fullName evidence="1">Uncharacterized protein</fullName>
    </submittedName>
</protein>
<organism evidence="1">
    <name type="scientific">Solibacter usitatus (strain Ellin6076)</name>
    <dbReference type="NCBI Taxonomy" id="234267"/>
    <lineage>
        <taxon>Bacteria</taxon>
        <taxon>Pseudomonadati</taxon>
        <taxon>Acidobacteriota</taxon>
        <taxon>Terriglobia</taxon>
        <taxon>Bryobacterales</taxon>
        <taxon>Solibacteraceae</taxon>
        <taxon>Candidatus Solibacter</taxon>
    </lineage>
</organism>
<dbReference type="EMBL" id="CP000473">
    <property type="protein sequence ID" value="ABJ84572.1"/>
    <property type="molecule type" value="Genomic_DNA"/>
</dbReference>
<dbReference type="STRING" id="234267.Acid_3600"/>
<reference evidence="1" key="1">
    <citation type="submission" date="2006-10" db="EMBL/GenBank/DDBJ databases">
        <title>Complete sequence of Solibacter usitatus Ellin6076.</title>
        <authorList>
            <consortium name="US DOE Joint Genome Institute"/>
            <person name="Copeland A."/>
            <person name="Lucas S."/>
            <person name="Lapidus A."/>
            <person name="Barry K."/>
            <person name="Detter J.C."/>
            <person name="Glavina del Rio T."/>
            <person name="Hammon N."/>
            <person name="Israni S."/>
            <person name="Dalin E."/>
            <person name="Tice H."/>
            <person name="Pitluck S."/>
            <person name="Thompson L.S."/>
            <person name="Brettin T."/>
            <person name="Bruce D."/>
            <person name="Han C."/>
            <person name="Tapia R."/>
            <person name="Gilna P."/>
            <person name="Schmutz J."/>
            <person name="Larimer F."/>
            <person name="Land M."/>
            <person name="Hauser L."/>
            <person name="Kyrpides N."/>
            <person name="Mikhailova N."/>
            <person name="Janssen P.H."/>
            <person name="Kuske C.R."/>
            <person name="Richardson P."/>
        </authorList>
    </citation>
    <scope>NUCLEOTIDE SEQUENCE</scope>
    <source>
        <strain evidence="1">Ellin6076</strain>
    </source>
</reference>
<dbReference type="InParanoid" id="Q020R7"/>
<dbReference type="OrthoDB" id="8879187at2"/>
<name>Q020R7_SOLUE</name>
<sequence length="363" mass="39245">MTDHQLAYISQGQLHLQRYGEGEGELLESPFGRSLKDRAIQIHNRNAWKLQGRGGQSLSRALHSPADRDPAAFRITITSVARGLHPGHLFYTLETDETSGVFTRDAAGLETRLFHTADFRARHLDPHPDGSEVALSIHHRNGLANLALLKSDGTGLTEITEGESVDQAPRWVPGPGRRLVYQSAGMARDPQARFSGFGPSSIRQLDLDTGDVSCLAQDDNFDFLWPRIAAGGELYYIRKPNGLAPQPVVPWVALKATLALPFRILWLIAKLFEISLAHCTGQPLVPPTAAPKAVRTPSSWLLMRQPPGAAEAQTIAEGALSFDLAADGSVIYSTGIDVFRIPPNGAPAARILAAVGIDLVAAL</sequence>
<dbReference type="HOGENOM" id="CLU_059339_0_0_0"/>
<dbReference type="InterPro" id="IPR011042">
    <property type="entry name" value="6-blade_b-propeller_TolB-like"/>
</dbReference>
<dbReference type="Gene3D" id="2.120.10.30">
    <property type="entry name" value="TolB, C-terminal domain"/>
    <property type="match status" value="1"/>
</dbReference>
<dbReference type="eggNOG" id="COG0823">
    <property type="taxonomic scope" value="Bacteria"/>
</dbReference>
<dbReference type="AlphaFoldDB" id="Q020R7"/>
<evidence type="ECO:0000313" key="1">
    <source>
        <dbReference type="EMBL" id="ABJ84572.1"/>
    </source>
</evidence>
<gene>
    <name evidence="1" type="ordered locus">Acid_3600</name>
</gene>
<dbReference type="SUPFAM" id="SSF82171">
    <property type="entry name" value="DPP6 N-terminal domain-like"/>
    <property type="match status" value="1"/>
</dbReference>
<dbReference type="KEGG" id="sus:Acid_3600"/>